<protein>
    <submittedName>
        <fullName evidence="1">Uncharacterized protein</fullName>
    </submittedName>
</protein>
<gene>
    <name evidence="1" type="ORF">BRO54_0781</name>
</gene>
<name>A0A1Q5T6E2_9BACL</name>
<evidence type="ECO:0000313" key="2">
    <source>
        <dbReference type="Proteomes" id="UP000186030"/>
    </source>
</evidence>
<reference evidence="1 2" key="1">
    <citation type="submission" date="2016-11" db="EMBL/GenBank/DDBJ databases">
        <authorList>
            <person name="Kadnikov V."/>
            <person name="Nazina T."/>
        </authorList>
    </citation>
    <scope>NUCLEOTIDE SEQUENCE [LARGE SCALE GENOMIC DNA]</scope>
    <source>
        <strain evidence="1 2">1017</strain>
    </source>
</reference>
<organism evidence="1 2">
    <name type="scientific">Geobacillus proteiniphilus</name>
    <dbReference type="NCBI Taxonomy" id="860353"/>
    <lineage>
        <taxon>Bacteria</taxon>
        <taxon>Bacillati</taxon>
        <taxon>Bacillota</taxon>
        <taxon>Bacilli</taxon>
        <taxon>Bacillales</taxon>
        <taxon>Anoxybacillaceae</taxon>
        <taxon>Geobacillus</taxon>
    </lineage>
</organism>
<evidence type="ECO:0000313" key="1">
    <source>
        <dbReference type="EMBL" id="OKO95791.1"/>
    </source>
</evidence>
<dbReference type="Proteomes" id="UP000186030">
    <property type="component" value="Unassembled WGS sequence"/>
</dbReference>
<accession>A0A1Q5T6E2</accession>
<proteinExistence type="predicted"/>
<comment type="caution">
    <text evidence="1">The sequence shown here is derived from an EMBL/GenBank/DDBJ whole genome shotgun (WGS) entry which is preliminary data.</text>
</comment>
<reference evidence="2" key="2">
    <citation type="submission" date="2017-01" db="EMBL/GenBank/DDBJ databases">
        <title>Genome sequencing and annotation of Geobacillus sp. 1017, a Hydrocarbon-Oxidizing Thermophilic Bacterium Isolated from a Heavy Oil Reservoir (China).</title>
        <authorList>
            <person name="Kadnikov V.V."/>
            <person name="Mardanov A.V."/>
            <person name="Poltaraus A.B."/>
            <person name="Sokolova D.S."/>
            <person name="Semenova E.M."/>
            <person name="Ravin N.V."/>
            <person name="Tourova T.P."/>
            <person name="Nazina T.N."/>
        </authorList>
    </citation>
    <scope>NUCLEOTIDE SEQUENCE [LARGE SCALE GENOMIC DNA]</scope>
    <source>
        <strain evidence="2">1017</strain>
    </source>
</reference>
<dbReference type="EMBL" id="MQMG01000006">
    <property type="protein sequence ID" value="OKO95791.1"/>
    <property type="molecule type" value="Genomic_DNA"/>
</dbReference>
<sequence length="39" mass="4914">MKSMEKERIDDECVLSTDWYKRYALRVCYVERDSFFDRE</sequence>
<dbReference type="AlphaFoldDB" id="A0A1Q5T6E2"/>